<keyword evidence="3" id="KW-1185">Reference proteome</keyword>
<dbReference type="AlphaFoldDB" id="A0A9X3NKI5"/>
<feature type="compositionally biased region" description="Low complexity" evidence="1">
    <location>
        <begin position="1"/>
        <end position="46"/>
    </location>
</feature>
<feature type="non-terminal residue" evidence="2">
    <location>
        <position position="1"/>
    </location>
</feature>
<feature type="region of interest" description="Disordered" evidence="1">
    <location>
        <begin position="1"/>
        <end position="52"/>
    </location>
</feature>
<evidence type="ECO:0000313" key="3">
    <source>
        <dbReference type="Proteomes" id="UP001147653"/>
    </source>
</evidence>
<gene>
    <name evidence="2" type="ORF">OJ997_33535</name>
</gene>
<proteinExistence type="predicted"/>
<protein>
    <submittedName>
        <fullName evidence="2">Uncharacterized protein</fullName>
    </submittedName>
</protein>
<evidence type="ECO:0000313" key="2">
    <source>
        <dbReference type="EMBL" id="MDA0185276.1"/>
    </source>
</evidence>
<reference evidence="2" key="1">
    <citation type="submission" date="2022-10" db="EMBL/GenBank/DDBJ databases">
        <title>The WGS of Solirubrobacter phytolaccae KCTC 29190.</title>
        <authorList>
            <person name="Jiang Z."/>
        </authorList>
    </citation>
    <scope>NUCLEOTIDE SEQUENCE</scope>
    <source>
        <strain evidence="2">KCTC 29190</strain>
    </source>
</reference>
<dbReference type="Proteomes" id="UP001147653">
    <property type="component" value="Unassembled WGS sequence"/>
</dbReference>
<dbReference type="EMBL" id="JAPDDP010000105">
    <property type="protein sequence ID" value="MDA0185276.1"/>
    <property type="molecule type" value="Genomic_DNA"/>
</dbReference>
<name>A0A9X3NKI5_9ACTN</name>
<organism evidence="2 3">
    <name type="scientific">Solirubrobacter phytolaccae</name>
    <dbReference type="NCBI Taxonomy" id="1404360"/>
    <lineage>
        <taxon>Bacteria</taxon>
        <taxon>Bacillati</taxon>
        <taxon>Actinomycetota</taxon>
        <taxon>Thermoleophilia</taxon>
        <taxon>Solirubrobacterales</taxon>
        <taxon>Solirubrobacteraceae</taxon>
        <taxon>Solirubrobacter</taxon>
    </lineage>
</organism>
<sequence>WPPTSAAAGHAVAAPASSGAAGHAVAAPASSAAAGHAVASPATPADAARHSRATWPEPSAEVSAVAAALVAAAGDVDAFTPAAHARAERAADDALRRITLRATDARELVVAARLAFDRAPAEFHAANAGPRLLRAIRAGQRVGTRTGVKAPVPAPVRAQRAEAAGTWLSAHLQATVTRSQAA</sequence>
<accession>A0A9X3NKI5</accession>
<evidence type="ECO:0000256" key="1">
    <source>
        <dbReference type="SAM" id="MobiDB-lite"/>
    </source>
</evidence>
<comment type="caution">
    <text evidence="2">The sequence shown here is derived from an EMBL/GenBank/DDBJ whole genome shotgun (WGS) entry which is preliminary data.</text>
</comment>